<comment type="similarity">
    <text evidence="1">Belongs to the type-I restriction system S methylase family.</text>
</comment>
<feature type="coiled-coil region" evidence="4">
    <location>
        <begin position="372"/>
        <end position="399"/>
    </location>
</feature>
<dbReference type="Gene3D" id="3.90.220.20">
    <property type="entry name" value="DNA methylase specificity domains"/>
    <property type="match status" value="2"/>
</dbReference>
<dbReference type="SUPFAM" id="SSF116734">
    <property type="entry name" value="DNA methylase specificity domain"/>
    <property type="match status" value="2"/>
</dbReference>
<dbReference type="AlphaFoldDB" id="A0A841ZNJ5"/>
<dbReference type="Gene3D" id="1.10.287.1120">
    <property type="entry name" value="Bipartite methylase S protein"/>
    <property type="match status" value="1"/>
</dbReference>
<evidence type="ECO:0000313" key="7">
    <source>
        <dbReference type="Proteomes" id="UP000559885"/>
    </source>
</evidence>
<keyword evidence="2" id="KW-0680">Restriction system</keyword>
<proteinExistence type="inferred from homology"/>
<dbReference type="EMBL" id="JAARRM010000001">
    <property type="protein sequence ID" value="MBC1520745.1"/>
    <property type="molecule type" value="Genomic_DNA"/>
</dbReference>
<keyword evidence="6" id="KW-0378">Hydrolase</keyword>
<comment type="caution">
    <text evidence="6">The sequence shown here is derived from an EMBL/GenBank/DDBJ whole genome shotgun (WGS) entry which is preliminary data.</text>
</comment>
<evidence type="ECO:0000256" key="2">
    <source>
        <dbReference type="ARBA" id="ARBA00022747"/>
    </source>
</evidence>
<reference evidence="6 7" key="1">
    <citation type="submission" date="2020-03" db="EMBL/GenBank/DDBJ databases">
        <title>Soil Listeria distribution.</title>
        <authorList>
            <person name="Liao J."/>
            <person name="Wiedmann M."/>
        </authorList>
    </citation>
    <scope>NUCLEOTIDE SEQUENCE [LARGE SCALE GENOMIC DNA]</scope>
    <source>
        <strain evidence="6 7">FSL L7-1507</strain>
    </source>
</reference>
<evidence type="ECO:0000256" key="4">
    <source>
        <dbReference type="SAM" id="Coils"/>
    </source>
</evidence>
<dbReference type="InterPro" id="IPR044946">
    <property type="entry name" value="Restrct_endonuc_typeI_TRD_sf"/>
</dbReference>
<feature type="domain" description="Type I restriction modification DNA specificity" evidence="5">
    <location>
        <begin position="230"/>
        <end position="390"/>
    </location>
</feature>
<keyword evidence="6" id="KW-0255">Endonuclease</keyword>
<keyword evidence="6" id="KW-0540">Nuclease</keyword>
<evidence type="ECO:0000259" key="5">
    <source>
        <dbReference type="Pfam" id="PF01420"/>
    </source>
</evidence>
<dbReference type="RefSeq" id="WP_185372246.1">
    <property type="nucleotide sequence ID" value="NZ_JAARRM010000001.1"/>
</dbReference>
<evidence type="ECO:0000256" key="3">
    <source>
        <dbReference type="ARBA" id="ARBA00023125"/>
    </source>
</evidence>
<evidence type="ECO:0000313" key="6">
    <source>
        <dbReference type="EMBL" id="MBC1520745.1"/>
    </source>
</evidence>
<name>A0A841ZNJ5_9LIST</name>
<feature type="domain" description="Type I restriction modification DNA specificity" evidence="5">
    <location>
        <begin position="16"/>
        <end position="200"/>
    </location>
</feature>
<evidence type="ECO:0000256" key="1">
    <source>
        <dbReference type="ARBA" id="ARBA00010923"/>
    </source>
</evidence>
<accession>A0A841ZNJ5</accession>
<dbReference type="PANTHER" id="PTHR30408:SF12">
    <property type="entry name" value="TYPE I RESTRICTION ENZYME MJAVIII SPECIFICITY SUBUNIT"/>
    <property type="match status" value="1"/>
</dbReference>
<organism evidence="6 7">
    <name type="scientific">Listeria aquatica</name>
    <dbReference type="NCBI Taxonomy" id="1494960"/>
    <lineage>
        <taxon>Bacteria</taxon>
        <taxon>Bacillati</taxon>
        <taxon>Bacillota</taxon>
        <taxon>Bacilli</taxon>
        <taxon>Bacillales</taxon>
        <taxon>Listeriaceae</taxon>
        <taxon>Listeria</taxon>
    </lineage>
</organism>
<gene>
    <name evidence="6" type="ORF">HB912_03665</name>
</gene>
<dbReference type="InterPro" id="IPR052021">
    <property type="entry name" value="Type-I_RS_S_subunit"/>
</dbReference>
<sequence length="402" mass="45899">MNRKVPEIRFEGFTEDWELRKFFDSIENTIDFRGKTPKKLGLDWSDNGYLALSALNVKNGFIDSKADAHYGDQNLYDKWMNGQDLHKGQVLFTTEAPMGNVAQVPDDQGYILSQRTIAFKVRAKKMTDNFLAVLLRTPKAFYDLTSLSSGGTAKGVSQKSLSHFKVIVPKELKEQQKIGSFFRGLDNLITLHQRKLENLKKSKKGFLQKMFPKNGEQVPEIRFDGFTSFWKNRKVSELFTITRGQVLATNKTVEKQTKEMPYPVYSSQTKNNGLMGYYKDYLFDTAVTWTTDGANAGTVNFREGKFYSTNVNGVLLSSEGYANKFVAEALNRIAWKYVSQVGNPKLMNNVMGEILVLLPENIEEQTQIGNFLKKLDDTIALQERQLENLKKTKQAFLQKMFI</sequence>
<dbReference type="GO" id="GO:0004519">
    <property type="term" value="F:endonuclease activity"/>
    <property type="evidence" value="ECO:0007669"/>
    <property type="project" value="UniProtKB-KW"/>
</dbReference>
<dbReference type="Proteomes" id="UP000559885">
    <property type="component" value="Unassembled WGS sequence"/>
</dbReference>
<dbReference type="GO" id="GO:0009307">
    <property type="term" value="P:DNA restriction-modification system"/>
    <property type="evidence" value="ECO:0007669"/>
    <property type="project" value="UniProtKB-KW"/>
</dbReference>
<protein>
    <submittedName>
        <fullName evidence="6">Restriction endonuclease subunit S</fullName>
    </submittedName>
</protein>
<dbReference type="InterPro" id="IPR000055">
    <property type="entry name" value="Restrct_endonuc_typeI_TRD"/>
</dbReference>
<dbReference type="Pfam" id="PF01420">
    <property type="entry name" value="Methylase_S"/>
    <property type="match status" value="2"/>
</dbReference>
<keyword evidence="4" id="KW-0175">Coiled coil</keyword>
<dbReference type="CDD" id="cd17255">
    <property type="entry name" value="RMtype1_S_Fco49512ORF2615P-TRD2-CR2_like"/>
    <property type="match status" value="1"/>
</dbReference>
<keyword evidence="3" id="KW-0238">DNA-binding</keyword>
<dbReference type="PANTHER" id="PTHR30408">
    <property type="entry name" value="TYPE-1 RESTRICTION ENZYME ECOKI SPECIFICITY PROTEIN"/>
    <property type="match status" value="1"/>
</dbReference>
<dbReference type="GO" id="GO:0003677">
    <property type="term" value="F:DNA binding"/>
    <property type="evidence" value="ECO:0007669"/>
    <property type="project" value="UniProtKB-KW"/>
</dbReference>